<accession>A0A0B7MZT7</accession>
<evidence type="ECO:0000313" key="2">
    <source>
        <dbReference type="Proteomes" id="UP000054107"/>
    </source>
</evidence>
<proteinExistence type="predicted"/>
<dbReference type="EMBL" id="LN724641">
    <property type="protein sequence ID" value="CEP10662.1"/>
    <property type="molecule type" value="Genomic_DNA"/>
</dbReference>
<protein>
    <submittedName>
        <fullName evidence="1">Uncharacterized protein</fullName>
    </submittedName>
</protein>
<dbReference type="OrthoDB" id="2441332at2759"/>
<name>A0A0B7MZT7_9FUNG</name>
<sequence>MDLKHNGQYRLMKISEFNFIRKTPDDILLLPTIMEKLNQIKGIISSTLKNLYEALGNKDDQEDLTSYIRAPCTNPSHSCCRINGTLNQQIDAKIHNDAVLLDIEADCNAAVGEVMVIHGETDDYRDTSRKRI</sequence>
<reference evidence="1 2" key="1">
    <citation type="submission" date="2014-09" db="EMBL/GenBank/DDBJ databases">
        <authorList>
            <person name="Ellenberger Sabrina"/>
        </authorList>
    </citation>
    <scope>NUCLEOTIDE SEQUENCE [LARGE SCALE GENOMIC DNA]</scope>
    <source>
        <strain evidence="1 2">CBS 412.66</strain>
    </source>
</reference>
<organism evidence="1 2">
    <name type="scientific">Parasitella parasitica</name>
    <dbReference type="NCBI Taxonomy" id="35722"/>
    <lineage>
        <taxon>Eukaryota</taxon>
        <taxon>Fungi</taxon>
        <taxon>Fungi incertae sedis</taxon>
        <taxon>Mucoromycota</taxon>
        <taxon>Mucoromycotina</taxon>
        <taxon>Mucoromycetes</taxon>
        <taxon>Mucorales</taxon>
        <taxon>Mucorineae</taxon>
        <taxon>Mucoraceae</taxon>
        <taxon>Parasitella</taxon>
    </lineage>
</organism>
<keyword evidence="2" id="KW-1185">Reference proteome</keyword>
<dbReference type="Proteomes" id="UP000054107">
    <property type="component" value="Unassembled WGS sequence"/>
</dbReference>
<gene>
    <name evidence="1" type="primary">PARPA_04390.1 scaffold 12902</name>
</gene>
<dbReference type="AlphaFoldDB" id="A0A0B7MZT7"/>
<evidence type="ECO:0000313" key="1">
    <source>
        <dbReference type="EMBL" id="CEP10662.1"/>
    </source>
</evidence>